<dbReference type="Pfam" id="PF01844">
    <property type="entry name" value="HNH"/>
    <property type="match status" value="1"/>
</dbReference>
<evidence type="ECO:0000313" key="2">
    <source>
        <dbReference type="EMBL" id="NVO86501.1"/>
    </source>
</evidence>
<dbReference type="RefSeq" id="WP_176901234.1">
    <property type="nucleotide sequence ID" value="NZ_JABKAV010000081.1"/>
</dbReference>
<keyword evidence="2" id="KW-0540">Nuclease</keyword>
<dbReference type="Proteomes" id="UP000626554">
    <property type="component" value="Unassembled WGS sequence"/>
</dbReference>
<keyword evidence="2" id="KW-0255">Endonuclease</keyword>
<dbReference type="InterPro" id="IPR003615">
    <property type="entry name" value="HNH_nuc"/>
</dbReference>
<evidence type="ECO:0000259" key="1">
    <source>
        <dbReference type="Pfam" id="PF01844"/>
    </source>
</evidence>
<sequence>MNTYLFVWNPKRWTWNDIEQSIDRVDKTGKCSERWSCGNTKSIKPGDRIFLVKVGTEPKGIVAAGFATTAPFSDRHWSIKNKEALYIDIDFEALLNPEEDSILTLNILTTGNLSTQIWTPQSSGISIKPELIDELEAIWFDFLITQNIRHNPFIPADNETQKVYTEGTPNQIFATKYERNPYARKKCLKYYGFSCSVCNFNFRQTYGEIGKEFIHVHHLTQVSNIGRTYEVDPVKDLRPVCPNCHSIIHKGKTAFSIEEVKGFIKKL</sequence>
<accession>A0ABX2Q7T0</accession>
<protein>
    <submittedName>
        <fullName evidence="2">HNH endonuclease</fullName>
    </submittedName>
</protein>
<proteinExistence type="predicted"/>
<reference evidence="2 3" key="1">
    <citation type="submission" date="2020-05" db="EMBL/GenBank/DDBJ databases">
        <title>Hymenobacter terrestris sp. nov. and Hymenobacter lapidiphilus sp. nov., isolated from regoliths in Antarctica.</title>
        <authorList>
            <person name="Sedlacek I."/>
            <person name="Pantucek R."/>
            <person name="Zeman M."/>
            <person name="Holochova P."/>
            <person name="Kralova S."/>
            <person name="Stankova E."/>
            <person name="Sedo O."/>
            <person name="Micenkova L."/>
            <person name="Svec P."/>
            <person name="Gupta V."/>
            <person name="Sood U."/>
            <person name="Korpole U.S."/>
            <person name="Lal R."/>
        </authorList>
    </citation>
    <scope>NUCLEOTIDE SEQUENCE [LARGE SCALE GENOMIC DNA]</scope>
    <source>
        <strain evidence="2 3">P5252</strain>
    </source>
</reference>
<organism evidence="2 3">
    <name type="scientific">Hymenobacter terrestris</name>
    <dbReference type="NCBI Taxonomy" id="2748310"/>
    <lineage>
        <taxon>Bacteria</taxon>
        <taxon>Pseudomonadati</taxon>
        <taxon>Bacteroidota</taxon>
        <taxon>Cytophagia</taxon>
        <taxon>Cytophagales</taxon>
        <taxon>Hymenobacteraceae</taxon>
        <taxon>Hymenobacter</taxon>
    </lineage>
</organism>
<dbReference type="EMBL" id="JABKAV010000081">
    <property type="protein sequence ID" value="NVO86501.1"/>
    <property type="molecule type" value="Genomic_DNA"/>
</dbReference>
<evidence type="ECO:0000313" key="3">
    <source>
        <dbReference type="Proteomes" id="UP000626554"/>
    </source>
</evidence>
<feature type="domain" description="HNH" evidence="1">
    <location>
        <begin position="195"/>
        <end position="250"/>
    </location>
</feature>
<dbReference type="GO" id="GO:0004519">
    <property type="term" value="F:endonuclease activity"/>
    <property type="evidence" value="ECO:0007669"/>
    <property type="project" value="UniProtKB-KW"/>
</dbReference>
<comment type="caution">
    <text evidence="2">The sequence shown here is derived from an EMBL/GenBank/DDBJ whole genome shotgun (WGS) entry which is preliminary data.</text>
</comment>
<keyword evidence="3" id="KW-1185">Reference proteome</keyword>
<name>A0ABX2Q7T0_9BACT</name>
<dbReference type="CDD" id="cd00085">
    <property type="entry name" value="HNHc"/>
    <property type="match status" value="1"/>
</dbReference>
<keyword evidence="2" id="KW-0378">Hydrolase</keyword>
<gene>
    <name evidence="2" type="ORF">HW556_16560</name>
</gene>
<dbReference type="InterPro" id="IPR002711">
    <property type="entry name" value="HNH"/>
</dbReference>